<gene>
    <name evidence="1" type="ORF">SAMN04488568_108104</name>
</gene>
<reference evidence="1 2" key="1">
    <citation type="submission" date="2016-10" db="EMBL/GenBank/DDBJ databases">
        <authorList>
            <person name="de Groot N.N."/>
        </authorList>
    </citation>
    <scope>NUCLEOTIDE SEQUENCE [LARGE SCALE GENOMIC DNA]</scope>
    <source>
        <strain evidence="1 2">DSM 16077</strain>
    </source>
</reference>
<dbReference type="EMBL" id="FNHG01000008">
    <property type="protein sequence ID" value="SDM30331.1"/>
    <property type="molecule type" value="Genomic_DNA"/>
</dbReference>
<proteinExistence type="predicted"/>
<name>A0A1G9S4K7_9PROT</name>
<sequence>MTGMQQLRGLHRIAQTAASARVLNLHEIANTNAANPEHAAMPLFSCRRLNEAILLKHALRAQDRPYVCTPRATATKIVFPISKSDLKLGGYSLFIEQPNLDAAFREAMGSNTPIESVNQDIELLREIARLPSLDPYLLRDVARGQGRKVADCYFNISPRDIRAVRSFLHRDMRALVERANDGAGFDTDLTAERLSRLMMEDAASPSLAPLRKALRFGAEDFEHSLKGWKGVLYYKWCYARLLQGFPAVATRMASMRLNRPRHEDKVYLYGLVRRILQQIDENFGSVKVHIIGYDTAFQALIDDNDPIPFQTFLRTASRSFTEIGRAIGEISHACDFWNYRQGQDADARIDVDIAHELIGELAHSLGISYDEPAALKRPA</sequence>
<dbReference type="OrthoDB" id="7623655at2"/>
<dbReference type="STRING" id="144026.SAMN04488568_108104"/>
<organism evidence="1 2">
    <name type="scientific">Maricaulis salignorans</name>
    <dbReference type="NCBI Taxonomy" id="144026"/>
    <lineage>
        <taxon>Bacteria</taxon>
        <taxon>Pseudomonadati</taxon>
        <taxon>Pseudomonadota</taxon>
        <taxon>Alphaproteobacteria</taxon>
        <taxon>Maricaulales</taxon>
        <taxon>Maricaulaceae</taxon>
        <taxon>Maricaulis</taxon>
    </lineage>
</organism>
<keyword evidence="2" id="KW-1185">Reference proteome</keyword>
<evidence type="ECO:0000313" key="2">
    <source>
        <dbReference type="Proteomes" id="UP000199759"/>
    </source>
</evidence>
<protein>
    <submittedName>
        <fullName evidence="1">Uncharacterized protein</fullName>
    </submittedName>
</protein>
<dbReference type="Proteomes" id="UP000199759">
    <property type="component" value="Unassembled WGS sequence"/>
</dbReference>
<evidence type="ECO:0000313" key="1">
    <source>
        <dbReference type="EMBL" id="SDM30331.1"/>
    </source>
</evidence>
<accession>A0A1G9S4K7</accession>
<dbReference type="AlphaFoldDB" id="A0A1G9S4K7"/>